<feature type="non-terminal residue" evidence="1">
    <location>
        <position position="54"/>
    </location>
</feature>
<protein>
    <submittedName>
        <fullName evidence="1">Uncharacterized protein</fullName>
    </submittedName>
</protein>
<gene>
    <name evidence="1" type="ORF">SPARVUS_LOCUS13265893</name>
</gene>
<name>A0ABN9G1H2_9NEOB</name>
<organism evidence="1 2">
    <name type="scientific">Staurois parvus</name>
    <dbReference type="NCBI Taxonomy" id="386267"/>
    <lineage>
        <taxon>Eukaryota</taxon>
        <taxon>Metazoa</taxon>
        <taxon>Chordata</taxon>
        <taxon>Craniata</taxon>
        <taxon>Vertebrata</taxon>
        <taxon>Euteleostomi</taxon>
        <taxon>Amphibia</taxon>
        <taxon>Batrachia</taxon>
        <taxon>Anura</taxon>
        <taxon>Neobatrachia</taxon>
        <taxon>Ranoidea</taxon>
        <taxon>Ranidae</taxon>
        <taxon>Staurois</taxon>
    </lineage>
</organism>
<dbReference type="Proteomes" id="UP001162483">
    <property type="component" value="Unassembled WGS sequence"/>
</dbReference>
<keyword evidence="2" id="KW-1185">Reference proteome</keyword>
<comment type="caution">
    <text evidence="1">The sequence shown here is derived from an EMBL/GenBank/DDBJ whole genome shotgun (WGS) entry which is preliminary data.</text>
</comment>
<dbReference type="EMBL" id="CATNWA010017792">
    <property type="protein sequence ID" value="CAI9603147.1"/>
    <property type="molecule type" value="Genomic_DNA"/>
</dbReference>
<evidence type="ECO:0000313" key="2">
    <source>
        <dbReference type="Proteomes" id="UP001162483"/>
    </source>
</evidence>
<evidence type="ECO:0000313" key="1">
    <source>
        <dbReference type="EMBL" id="CAI9603147.1"/>
    </source>
</evidence>
<reference evidence="1" key="1">
    <citation type="submission" date="2023-05" db="EMBL/GenBank/DDBJ databases">
        <authorList>
            <person name="Stuckert A."/>
        </authorList>
    </citation>
    <scope>NUCLEOTIDE SEQUENCE</scope>
</reference>
<accession>A0ABN9G1H2</accession>
<sequence length="54" mass="5880">MLIPSFPVLLVQCQCFFISTDHCIGITGDVSENKSVPPSVRMSAAVPQSHYKSL</sequence>
<proteinExistence type="predicted"/>